<keyword evidence="9" id="KW-1185">Reference proteome</keyword>
<feature type="domain" description="Type II secretion system protein GspF" evidence="7">
    <location>
        <begin position="171"/>
        <end position="298"/>
    </location>
</feature>
<dbReference type="Pfam" id="PF00482">
    <property type="entry name" value="T2SSF"/>
    <property type="match status" value="1"/>
</dbReference>
<evidence type="ECO:0000256" key="3">
    <source>
        <dbReference type="ARBA" id="ARBA00022692"/>
    </source>
</evidence>
<name>A0ABU3Q1H8_9ACTN</name>
<feature type="transmembrane region" description="Helical" evidence="6">
    <location>
        <begin position="130"/>
        <end position="149"/>
    </location>
</feature>
<evidence type="ECO:0000256" key="6">
    <source>
        <dbReference type="SAM" id="Phobius"/>
    </source>
</evidence>
<reference evidence="8 9" key="1">
    <citation type="submission" date="2023-08" db="EMBL/GenBank/DDBJ databases">
        <title>Nocardioides seae sp. nov., a bacterium isolated from a soil.</title>
        <authorList>
            <person name="Wang X."/>
        </authorList>
    </citation>
    <scope>NUCLEOTIDE SEQUENCE [LARGE SCALE GENOMIC DNA]</scope>
    <source>
        <strain evidence="8 9">YZH12</strain>
    </source>
</reference>
<feature type="transmembrane region" description="Helical" evidence="6">
    <location>
        <begin position="6"/>
        <end position="27"/>
    </location>
</feature>
<protein>
    <submittedName>
        <fullName evidence="8">Type II secretion system F family protein</fullName>
    </submittedName>
</protein>
<feature type="transmembrane region" description="Helical" evidence="6">
    <location>
        <begin position="104"/>
        <end position="124"/>
    </location>
</feature>
<proteinExistence type="predicted"/>
<dbReference type="PANTHER" id="PTHR35007">
    <property type="entry name" value="INTEGRAL MEMBRANE PROTEIN-RELATED"/>
    <property type="match status" value="1"/>
</dbReference>
<keyword evidence="4 6" id="KW-1133">Transmembrane helix</keyword>
<dbReference type="PANTHER" id="PTHR35007:SF1">
    <property type="entry name" value="PILUS ASSEMBLY PROTEIN"/>
    <property type="match status" value="1"/>
</dbReference>
<evidence type="ECO:0000259" key="7">
    <source>
        <dbReference type="Pfam" id="PF00482"/>
    </source>
</evidence>
<evidence type="ECO:0000313" key="9">
    <source>
        <dbReference type="Proteomes" id="UP001268542"/>
    </source>
</evidence>
<dbReference type="Proteomes" id="UP001268542">
    <property type="component" value="Unassembled WGS sequence"/>
</dbReference>
<accession>A0ABU3Q1H8</accession>
<keyword evidence="3 6" id="KW-0812">Transmembrane</keyword>
<evidence type="ECO:0000313" key="8">
    <source>
        <dbReference type="EMBL" id="MDT9594882.1"/>
    </source>
</evidence>
<evidence type="ECO:0000256" key="1">
    <source>
        <dbReference type="ARBA" id="ARBA00004651"/>
    </source>
</evidence>
<evidence type="ECO:0000256" key="4">
    <source>
        <dbReference type="ARBA" id="ARBA00022989"/>
    </source>
</evidence>
<dbReference type="RefSeq" id="WP_315735084.1">
    <property type="nucleotide sequence ID" value="NZ_JAVYII010000008.1"/>
</dbReference>
<comment type="caution">
    <text evidence="8">The sequence shown here is derived from an EMBL/GenBank/DDBJ whole genome shotgun (WGS) entry which is preliminary data.</text>
</comment>
<feature type="transmembrane region" description="Helical" evidence="6">
    <location>
        <begin position="282"/>
        <end position="305"/>
    </location>
</feature>
<sequence>MSAVTLGIVIGSALGGACALLVHAVVAPRPALAVTIRRWERGRAIASAPAVPVGTSGARFGAIAERHGARLLAVTEGCGMPLAALRADLALLDMNAERFFTKKVLLAMAGSIGPSLLSGLALAAGSTVSITTPVTAGAMFALIGFVLPDQQVRSRASERRAALRLALSSYLDLVAMSLSGGRGVPEALPAAVGIGGGWAFELLGDAISRARYLGVPPWRALSELGDRTGVPELVELGKALTLVADDGSKVRTSLVARAASARQRQLAEAESAAEQADGSMNLALFVLFAGIFLFILYPAVAVVMAL</sequence>
<comment type="subcellular location">
    <subcellularLocation>
        <location evidence="1">Cell membrane</location>
        <topology evidence="1">Multi-pass membrane protein</topology>
    </subcellularLocation>
</comment>
<dbReference type="EMBL" id="JAVYII010000008">
    <property type="protein sequence ID" value="MDT9594882.1"/>
    <property type="molecule type" value="Genomic_DNA"/>
</dbReference>
<keyword evidence="2" id="KW-1003">Cell membrane</keyword>
<evidence type="ECO:0000256" key="2">
    <source>
        <dbReference type="ARBA" id="ARBA00022475"/>
    </source>
</evidence>
<keyword evidence="5 6" id="KW-0472">Membrane</keyword>
<gene>
    <name evidence="8" type="ORF">RDV89_17470</name>
</gene>
<evidence type="ECO:0000256" key="5">
    <source>
        <dbReference type="ARBA" id="ARBA00023136"/>
    </source>
</evidence>
<organism evidence="8 9">
    <name type="scientific">Nocardioides imazamoxiresistens</name>
    <dbReference type="NCBI Taxonomy" id="3231893"/>
    <lineage>
        <taxon>Bacteria</taxon>
        <taxon>Bacillati</taxon>
        <taxon>Actinomycetota</taxon>
        <taxon>Actinomycetes</taxon>
        <taxon>Propionibacteriales</taxon>
        <taxon>Nocardioidaceae</taxon>
        <taxon>Nocardioides</taxon>
    </lineage>
</organism>
<dbReference type="InterPro" id="IPR018076">
    <property type="entry name" value="T2SS_GspF_dom"/>
</dbReference>